<evidence type="ECO:0000256" key="15">
    <source>
        <dbReference type="SAM" id="MobiDB-lite"/>
    </source>
</evidence>
<evidence type="ECO:0000256" key="13">
    <source>
        <dbReference type="ARBA" id="ARBA00023136"/>
    </source>
</evidence>
<keyword evidence="10" id="KW-0862">Zinc</keyword>
<name>A0A1E3QRH2_9ASCO</name>
<protein>
    <recommendedName>
        <fullName evidence="16">RING-type domain-containing protein</fullName>
    </recommendedName>
</protein>
<keyword evidence="5" id="KW-0808">Transferase</keyword>
<dbReference type="AlphaFoldDB" id="A0A1E3QRH2"/>
<dbReference type="PANTHER" id="PTHR23350:SF4">
    <property type="entry name" value="PEROXISOME BIOGENESIS FACTOR 2"/>
    <property type="match status" value="1"/>
</dbReference>
<dbReference type="GO" id="GO:0016567">
    <property type="term" value="P:protein ubiquitination"/>
    <property type="evidence" value="ECO:0007669"/>
    <property type="project" value="UniProtKB-ARBA"/>
</dbReference>
<keyword evidence="12" id="KW-1133">Transmembrane helix</keyword>
<dbReference type="InterPro" id="IPR025654">
    <property type="entry name" value="PEX2/10"/>
</dbReference>
<sequence>MAHGHNPQTRVNQLDSVILDNELFDLVHEQLVSVFQHWQPQWKTSYGKEIRLGLRLLLFKNTVWDNSQLYGMKVQNLRMSSSSALRTRKLALLVLILGEYGWNVFQSYLFALDLELPTETRKTKWTVLKRNVVRLLLRHRDRILASSKLYSILSMLNFVAFLVNGEYISLKYRLLGLKIYKPVHQDLLKFQGSNVSFEFQNRQLVWNTLTEFLIFTLPMLQLHKLKTSLLFLSLTPKASAAPLLAHLPEKRCVICYHTYQTRRLQMNASQEDDAGWFLVTNPYTTNCGHTYCYLCVLTKLELSPAGKEVLSEVDERELWDCLRCGAKVKYATPFEDVDLSCCVAEEPNEESAASEHGSSEESSEHEFSEHSSYEEISSESEPEEESDIEAETGGFFVE</sequence>
<dbReference type="SMART" id="SM00184">
    <property type="entry name" value="RING"/>
    <property type="match status" value="1"/>
</dbReference>
<dbReference type="RefSeq" id="XP_018985634.1">
    <property type="nucleotide sequence ID" value="XM_019131710.1"/>
</dbReference>
<dbReference type="SUPFAM" id="SSF57850">
    <property type="entry name" value="RING/U-box"/>
    <property type="match status" value="1"/>
</dbReference>
<gene>
    <name evidence="17" type="ORF">BABINDRAFT_35362</name>
</gene>
<dbReference type="Gene3D" id="3.30.40.10">
    <property type="entry name" value="Zinc/RING finger domain, C3HC4 (zinc finger)"/>
    <property type="match status" value="1"/>
</dbReference>
<feature type="compositionally biased region" description="Acidic residues" evidence="15">
    <location>
        <begin position="376"/>
        <end position="390"/>
    </location>
</feature>
<evidence type="ECO:0000259" key="16">
    <source>
        <dbReference type="SMART" id="SM00184"/>
    </source>
</evidence>
<accession>A0A1E3QRH2</accession>
<dbReference type="GeneID" id="30149563"/>
<feature type="domain" description="RING-type" evidence="16">
    <location>
        <begin position="252"/>
        <end position="324"/>
    </location>
</feature>
<keyword evidence="7" id="KW-0479">Metal-binding</keyword>
<proteinExistence type="inferred from homology"/>
<feature type="compositionally biased region" description="Basic and acidic residues" evidence="15">
    <location>
        <begin position="357"/>
        <end position="373"/>
    </location>
</feature>
<dbReference type="PANTHER" id="PTHR23350">
    <property type="entry name" value="PEROXISOME ASSEMBLY PROTEIN 10"/>
    <property type="match status" value="1"/>
</dbReference>
<dbReference type="STRING" id="984486.A0A1E3QRH2"/>
<dbReference type="InterPro" id="IPR001841">
    <property type="entry name" value="Znf_RING"/>
</dbReference>
<evidence type="ECO:0000256" key="14">
    <source>
        <dbReference type="ARBA" id="ARBA00023140"/>
    </source>
</evidence>
<dbReference type="Pfam" id="PF04757">
    <property type="entry name" value="Pex2_Pex12"/>
    <property type="match status" value="1"/>
</dbReference>
<evidence type="ECO:0000256" key="7">
    <source>
        <dbReference type="ARBA" id="ARBA00022723"/>
    </source>
</evidence>
<dbReference type="EMBL" id="KV454430">
    <property type="protein sequence ID" value="ODQ80306.1"/>
    <property type="molecule type" value="Genomic_DNA"/>
</dbReference>
<comment type="similarity">
    <text evidence="3">Belongs to the pex2/pex10/pex12 family.</text>
</comment>
<evidence type="ECO:0000256" key="5">
    <source>
        <dbReference type="ARBA" id="ARBA00022679"/>
    </source>
</evidence>
<dbReference type="InterPro" id="IPR013083">
    <property type="entry name" value="Znf_RING/FYVE/PHD"/>
</dbReference>
<comment type="pathway">
    <text evidence="2">Protein modification; protein ubiquitination.</text>
</comment>
<evidence type="ECO:0000256" key="6">
    <source>
        <dbReference type="ARBA" id="ARBA00022692"/>
    </source>
</evidence>
<dbReference type="PROSITE" id="PS00518">
    <property type="entry name" value="ZF_RING_1"/>
    <property type="match status" value="1"/>
</dbReference>
<evidence type="ECO:0000256" key="1">
    <source>
        <dbReference type="ARBA" id="ARBA00004585"/>
    </source>
</evidence>
<evidence type="ECO:0000313" key="18">
    <source>
        <dbReference type="Proteomes" id="UP000094336"/>
    </source>
</evidence>
<evidence type="ECO:0000256" key="9">
    <source>
        <dbReference type="ARBA" id="ARBA00022786"/>
    </source>
</evidence>
<evidence type="ECO:0000256" key="3">
    <source>
        <dbReference type="ARBA" id="ARBA00008704"/>
    </source>
</evidence>
<keyword evidence="9" id="KW-0833">Ubl conjugation pathway</keyword>
<dbReference type="GO" id="GO:0008270">
    <property type="term" value="F:zinc ion binding"/>
    <property type="evidence" value="ECO:0007669"/>
    <property type="project" value="UniProtKB-KW"/>
</dbReference>
<evidence type="ECO:0000256" key="10">
    <source>
        <dbReference type="ARBA" id="ARBA00022833"/>
    </source>
</evidence>
<keyword evidence="4" id="KW-0813">Transport</keyword>
<reference evidence="18" key="1">
    <citation type="submission" date="2016-05" db="EMBL/GenBank/DDBJ databases">
        <title>Comparative genomics of biotechnologically important yeasts.</title>
        <authorList>
            <consortium name="DOE Joint Genome Institute"/>
            <person name="Riley R."/>
            <person name="Haridas S."/>
            <person name="Wolfe K.H."/>
            <person name="Lopes M.R."/>
            <person name="Hittinger C.T."/>
            <person name="Goker M."/>
            <person name="Salamov A."/>
            <person name="Wisecaver J."/>
            <person name="Long T.M."/>
            <person name="Aerts A.L."/>
            <person name="Barry K."/>
            <person name="Choi C."/>
            <person name="Clum A."/>
            <person name="Coughlan A.Y."/>
            <person name="Deshpande S."/>
            <person name="Douglass A.P."/>
            <person name="Hanson S.J."/>
            <person name="Klenk H.-P."/>
            <person name="Labutti K."/>
            <person name="Lapidus A."/>
            <person name="Lindquist E."/>
            <person name="Lipzen A."/>
            <person name="Meier-Kolthoff J.P."/>
            <person name="Ohm R.A."/>
            <person name="Otillar R.P."/>
            <person name="Pangilinan J."/>
            <person name="Peng Y."/>
            <person name="Rokas A."/>
            <person name="Rosa C.A."/>
            <person name="Scheuner C."/>
            <person name="Sibirny A.A."/>
            <person name="Slot J.C."/>
            <person name="Stielow J.B."/>
            <person name="Sun H."/>
            <person name="Kurtzman C.P."/>
            <person name="Blackwell M."/>
            <person name="Grigoriev I.V."/>
            <person name="Jeffries T.W."/>
        </authorList>
    </citation>
    <scope>NUCLEOTIDE SEQUENCE [LARGE SCALE GENOMIC DNA]</scope>
    <source>
        <strain evidence="18">NRRL Y-12698</strain>
    </source>
</reference>
<feature type="region of interest" description="Disordered" evidence="15">
    <location>
        <begin position="350"/>
        <end position="398"/>
    </location>
</feature>
<dbReference type="GO" id="GO:0016740">
    <property type="term" value="F:transferase activity"/>
    <property type="evidence" value="ECO:0007669"/>
    <property type="project" value="UniProtKB-KW"/>
</dbReference>
<keyword evidence="8" id="KW-0863">Zinc-finger</keyword>
<comment type="subcellular location">
    <subcellularLocation>
        <location evidence="1">Peroxisome membrane</location>
        <topology evidence="1">Multi-pass membrane protein</topology>
    </subcellularLocation>
</comment>
<dbReference type="GO" id="GO:0016562">
    <property type="term" value="P:protein import into peroxisome matrix, receptor recycling"/>
    <property type="evidence" value="ECO:0007669"/>
    <property type="project" value="UniProtKB-ARBA"/>
</dbReference>
<keyword evidence="13" id="KW-0472">Membrane</keyword>
<keyword evidence="18" id="KW-1185">Reference proteome</keyword>
<keyword evidence="11" id="KW-0653">Protein transport</keyword>
<dbReference type="InterPro" id="IPR006845">
    <property type="entry name" value="Pex_N"/>
</dbReference>
<dbReference type="InterPro" id="IPR017907">
    <property type="entry name" value="Znf_RING_CS"/>
</dbReference>
<dbReference type="GO" id="GO:0005778">
    <property type="term" value="C:peroxisomal membrane"/>
    <property type="evidence" value="ECO:0007669"/>
    <property type="project" value="UniProtKB-SubCell"/>
</dbReference>
<evidence type="ECO:0000256" key="11">
    <source>
        <dbReference type="ARBA" id="ARBA00022927"/>
    </source>
</evidence>
<evidence type="ECO:0000313" key="17">
    <source>
        <dbReference type="EMBL" id="ODQ80306.1"/>
    </source>
</evidence>
<evidence type="ECO:0000256" key="4">
    <source>
        <dbReference type="ARBA" id="ARBA00022448"/>
    </source>
</evidence>
<dbReference type="CDD" id="cd16449">
    <property type="entry name" value="RING-HC"/>
    <property type="match status" value="1"/>
</dbReference>
<evidence type="ECO:0000256" key="12">
    <source>
        <dbReference type="ARBA" id="ARBA00022989"/>
    </source>
</evidence>
<evidence type="ECO:0000256" key="8">
    <source>
        <dbReference type="ARBA" id="ARBA00022771"/>
    </source>
</evidence>
<evidence type="ECO:0000256" key="2">
    <source>
        <dbReference type="ARBA" id="ARBA00004906"/>
    </source>
</evidence>
<keyword evidence="6" id="KW-0812">Transmembrane</keyword>
<dbReference type="OrthoDB" id="1701437at2759"/>
<organism evidence="17 18">
    <name type="scientific">Babjeviella inositovora NRRL Y-12698</name>
    <dbReference type="NCBI Taxonomy" id="984486"/>
    <lineage>
        <taxon>Eukaryota</taxon>
        <taxon>Fungi</taxon>
        <taxon>Dikarya</taxon>
        <taxon>Ascomycota</taxon>
        <taxon>Saccharomycotina</taxon>
        <taxon>Pichiomycetes</taxon>
        <taxon>Serinales incertae sedis</taxon>
        <taxon>Babjeviella</taxon>
    </lineage>
</organism>
<dbReference type="Proteomes" id="UP000094336">
    <property type="component" value="Unassembled WGS sequence"/>
</dbReference>
<keyword evidence="14" id="KW-0576">Peroxisome</keyword>